<evidence type="ECO:0000256" key="2">
    <source>
        <dbReference type="ARBA" id="ARBA00010730"/>
    </source>
</evidence>
<dbReference type="Proteomes" id="UP000469558">
    <property type="component" value="Unassembled WGS sequence"/>
</dbReference>
<keyword evidence="8" id="KW-0624">Polysaccharide degradation</keyword>
<dbReference type="OrthoDB" id="4473401at2759"/>
<keyword evidence="4" id="KW-0378">Hydrolase</keyword>
<evidence type="ECO:0000313" key="12">
    <source>
        <dbReference type="EMBL" id="TVY85067.1"/>
    </source>
</evidence>
<dbReference type="FunFam" id="2.70.98.30:FF:000006">
    <property type="entry name" value="Endo-1,3-beta-glucanase Engl1"/>
    <property type="match status" value="1"/>
</dbReference>
<feature type="region of interest" description="Disordered" evidence="9">
    <location>
        <begin position="86"/>
        <end position="316"/>
    </location>
</feature>
<dbReference type="Gene3D" id="2.70.98.30">
    <property type="entry name" value="Golgi alpha-mannosidase II, domain 4"/>
    <property type="match status" value="1"/>
</dbReference>
<evidence type="ECO:0000256" key="4">
    <source>
        <dbReference type="ARBA" id="ARBA00022801"/>
    </source>
</evidence>
<keyword evidence="13" id="KW-1185">Reference proteome</keyword>
<evidence type="ECO:0000256" key="6">
    <source>
        <dbReference type="ARBA" id="ARBA00023295"/>
    </source>
</evidence>
<protein>
    <recommendedName>
        <fullName evidence="3">glucan endo-1,3-beta-D-glucosidase</fullName>
        <ecNumber evidence="3">3.2.1.39</ecNumber>
    </recommendedName>
</protein>
<sequence length="1137" mass="119467">ALAVTAVPHRHYRRQDHCTSTVVTEIVTITSSPTITFSVSQISDTGLVNTALPTTETLRASQLSSAGLGSSFLPSTEILSTFQISNSGQSSSSLPTTETISASQSLNTGPGYSPLPTTPTLPTSQVPDTRLSSSFLPTTEALPTSQISNTNTEMSDSDCPETETLPATQTSTELVKSPLPTTEGLPSSQTSDSGPVMQSSNGIPILPGPPKESTMPEGQLTLSSTEHPGLISSTTSETRRTGGIETTLASLSLSEGTSTTTESLPASQTSDSRPVIQTSDSVPILPGPPIESTMPAGQSSSTSTSATTQGPTGRAVGTETTFASLSLTEKVSTSGSTSTVTASVSVITTSVSNGTAQSLPPLSSSQTPETVGTVITSLNITGQPTSGPIISTSISAPTTTIIANQTSLTISTTVSAGPTAANIFLPVATDDPSPILGQRSDHPVPRLGIESHGPIGTNKFYANFFLGSQTAGTWTHPYSVAWSRGGGAAGSWGMVIQALSTSQKVFGPNANVNPVQYFINPIGIQPIVLSALELGPSTTITNTDLTAFSANINLLANAGEKPIITFPLVQGMGFVTGIFNGGTPLLQSGVFFRSITKASTSPKSGVTKFTILLEDGNTWLVYASQPNAPNAAGAPPELDLTVVNNTLIQATSSFNGIIQIAKSPSSDAEALYDAAAGAYATTAIVSGSSNGNTGSYTLSFTNGGLPNTPLLMFCLNHHLESFSFDTNSGVKANVQLDTTTKGKATAVVGNSWTMNENLPTSMGFAPWSPTNVNPGSLSSEAFAALHSIALTERKGKPNFHSFEPLAESNVYQALAKFAQIIYVLNDVLNDTATAQAGLGNLKNAFNLFATNKQDYPLVYDTAWGGAVSSASYTTGNSGADFGNSYYNDHHFHYGYFVYAAAIIGYLDPTWLPANAPWVNALIRDYANPSEVDSFFPVSRAFDWYHGHSWAHGLYETFDGKDEESSSEDSMSAYAIKMWGRTIGDSNMEARGNLQLAITARSLQNYFLYESTNKVEPANFIGNKVSGILFENKIDHTTYFGANPEFVQGIHMLPLLPSSALTRSRTFVQEEWDVYFSNGRAEAVQGGWKGVLFANQALVDASASWNFFTAANWDASWLDGGASRTWYLAMAAGLGGAP</sequence>
<evidence type="ECO:0000313" key="13">
    <source>
        <dbReference type="Proteomes" id="UP000469558"/>
    </source>
</evidence>
<dbReference type="PROSITE" id="PS52008">
    <property type="entry name" value="GH81"/>
    <property type="match status" value="1"/>
</dbReference>
<dbReference type="GO" id="GO:0000272">
    <property type="term" value="P:polysaccharide catabolic process"/>
    <property type="evidence" value="ECO:0007669"/>
    <property type="project" value="UniProtKB-KW"/>
</dbReference>
<dbReference type="PANTHER" id="PTHR31983">
    <property type="entry name" value="ENDO-1,3(4)-BETA-GLUCANASE 1"/>
    <property type="match status" value="1"/>
</dbReference>
<dbReference type="InterPro" id="IPR005200">
    <property type="entry name" value="Endo-beta-glucanase"/>
</dbReference>
<feature type="compositionally biased region" description="Polar residues" evidence="9">
    <location>
        <begin position="94"/>
        <end position="107"/>
    </location>
</feature>
<keyword evidence="7" id="KW-0961">Cell wall biogenesis/degradation</keyword>
<evidence type="ECO:0000256" key="9">
    <source>
        <dbReference type="SAM" id="MobiDB-lite"/>
    </source>
</evidence>
<dbReference type="GO" id="GO:0042973">
    <property type="term" value="F:glucan endo-1,3-beta-D-glucosidase activity"/>
    <property type="evidence" value="ECO:0007669"/>
    <property type="project" value="UniProtKB-EC"/>
</dbReference>
<evidence type="ECO:0000259" key="10">
    <source>
        <dbReference type="Pfam" id="PF03639"/>
    </source>
</evidence>
<reference evidence="12 13" key="1">
    <citation type="submission" date="2018-05" db="EMBL/GenBank/DDBJ databases">
        <title>Genome sequencing and assembly of the regulated plant pathogen Lachnellula willkommii and related sister species for the development of diagnostic species identification markers.</title>
        <authorList>
            <person name="Giroux E."/>
            <person name="Bilodeau G."/>
        </authorList>
    </citation>
    <scope>NUCLEOTIDE SEQUENCE [LARGE SCALE GENOMIC DNA]</scope>
    <source>
        <strain evidence="12 13">CBS 268.59</strain>
    </source>
</reference>
<dbReference type="GO" id="GO:0071555">
    <property type="term" value="P:cell wall organization"/>
    <property type="evidence" value="ECO:0007669"/>
    <property type="project" value="UniProtKB-KW"/>
</dbReference>
<evidence type="ECO:0000256" key="1">
    <source>
        <dbReference type="ARBA" id="ARBA00000382"/>
    </source>
</evidence>
<keyword evidence="6" id="KW-0326">Glycosidase</keyword>
<dbReference type="Pfam" id="PF03639">
    <property type="entry name" value="Glyco_hydro_81"/>
    <property type="match status" value="1"/>
</dbReference>
<comment type="caution">
    <text evidence="12">The sequence shown here is derived from an EMBL/GenBank/DDBJ whole genome shotgun (WGS) entry which is preliminary data.</text>
</comment>
<evidence type="ECO:0000256" key="5">
    <source>
        <dbReference type="ARBA" id="ARBA00023277"/>
    </source>
</evidence>
<feature type="compositionally biased region" description="Polar residues" evidence="9">
    <location>
        <begin position="165"/>
        <end position="174"/>
    </location>
</feature>
<comment type="similarity">
    <text evidence="2">Belongs to the glycosyl hydrolase 81 family.</text>
</comment>
<organism evidence="12 13">
    <name type="scientific">Lachnellula suecica</name>
    <dbReference type="NCBI Taxonomy" id="602035"/>
    <lineage>
        <taxon>Eukaryota</taxon>
        <taxon>Fungi</taxon>
        <taxon>Dikarya</taxon>
        <taxon>Ascomycota</taxon>
        <taxon>Pezizomycotina</taxon>
        <taxon>Leotiomycetes</taxon>
        <taxon>Helotiales</taxon>
        <taxon>Lachnaceae</taxon>
        <taxon>Lachnellula</taxon>
    </lineage>
</organism>
<gene>
    <name evidence="12" type="ORF">LSUE1_G000704</name>
</gene>
<feature type="compositionally biased region" description="Polar residues" evidence="9">
    <location>
        <begin position="265"/>
        <end position="281"/>
    </location>
</feature>
<dbReference type="PANTHER" id="PTHR31983:SF0">
    <property type="entry name" value="GLUCAN ENDO-1,3-BETA-D-GLUCOSIDASE 2"/>
    <property type="match status" value="1"/>
</dbReference>
<evidence type="ECO:0000256" key="8">
    <source>
        <dbReference type="ARBA" id="ARBA00023326"/>
    </source>
</evidence>
<dbReference type="InterPro" id="IPR040720">
    <property type="entry name" value="GH81_C"/>
</dbReference>
<dbReference type="GO" id="GO:0052861">
    <property type="term" value="F:endo-1,3(4)-beta-glucanase activity"/>
    <property type="evidence" value="ECO:0007669"/>
    <property type="project" value="InterPro"/>
</dbReference>
<feature type="compositionally biased region" description="Polar residues" evidence="9">
    <location>
        <begin position="184"/>
        <end position="202"/>
    </location>
</feature>
<name>A0A8T9CKN4_9HELO</name>
<dbReference type="EC" id="3.2.1.39" evidence="3"/>
<evidence type="ECO:0000259" key="11">
    <source>
        <dbReference type="Pfam" id="PF17652"/>
    </source>
</evidence>
<evidence type="ECO:0000256" key="3">
    <source>
        <dbReference type="ARBA" id="ARBA00012780"/>
    </source>
</evidence>
<proteinExistence type="inferred from homology"/>
<dbReference type="Pfam" id="PF17652">
    <property type="entry name" value="Glyco_hydro81C"/>
    <property type="match status" value="1"/>
</dbReference>
<dbReference type="GO" id="GO:0009986">
    <property type="term" value="C:cell surface"/>
    <property type="evidence" value="ECO:0007669"/>
    <property type="project" value="TreeGrafter"/>
</dbReference>
<feature type="domain" description="Glycosyl hydrolase family 81 C-terminal" evidence="11">
    <location>
        <begin position="812"/>
        <end position="1127"/>
    </location>
</feature>
<feature type="compositionally biased region" description="Low complexity" evidence="9">
    <location>
        <begin position="295"/>
        <end position="312"/>
    </location>
</feature>
<dbReference type="AlphaFoldDB" id="A0A8T9CKN4"/>
<feature type="domain" description="Glycosyl hydrolase family 81 N-terminal" evidence="10">
    <location>
        <begin position="442"/>
        <end position="769"/>
    </location>
</feature>
<feature type="compositionally biased region" description="Low complexity" evidence="9">
    <location>
        <begin position="243"/>
        <end position="264"/>
    </location>
</feature>
<keyword evidence="5" id="KW-0119">Carbohydrate metabolism</keyword>
<feature type="compositionally biased region" description="Polar residues" evidence="9">
    <location>
        <begin position="125"/>
        <end position="154"/>
    </location>
</feature>
<accession>A0A8T9CKN4</accession>
<dbReference type="InterPro" id="IPR040451">
    <property type="entry name" value="GH81_N"/>
</dbReference>
<dbReference type="EMBL" id="QGMK01000033">
    <property type="protein sequence ID" value="TVY85067.1"/>
    <property type="molecule type" value="Genomic_DNA"/>
</dbReference>
<feature type="non-terminal residue" evidence="12">
    <location>
        <position position="1"/>
    </location>
</feature>
<evidence type="ECO:0000256" key="7">
    <source>
        <dbReference type="ARBA" id="ARBA00023316"/>
    </source>
</evidence>
<feature type="compositionally biased region" description="Low complexity" evidence="9">
    <location>
        <begin position="108"/>
        <end position="124"/>
    </location>
</feature>
<comment type="catalytic activity">
    <reaction evidence="1">
        <text>Hydrolysis of (1-&gt;3)-beta-D-glucosidic linkages in (1-&gt;3)-beta-D-glucans.</text>
        <dbReference type="EC" id="3.2.1.39"/>
    </reaction>
</comment>